<evidence type="ECO:0000313" key="21">
    <source>
        <dbReference type="RefSeq" id="XP_029640805.1"/>
    </source>
</evidence>
<dbReference type="Pfam" id="PF14843">
    <property type="entry name" value="GF_recep_IV"/>
    <property type="match status" value="1"/>
</dbReference>
<evidence type="ECO:0000259" key="18">
    <source>
        <dbReference type="Pfam" id="PF01030"/>
    </source>
</evidence>
<keyword evidence="6" id="KW-0547">Nucleotide-binding</keyword>
<dbReference type="GO" id="GO:0005524">
    <property type="term" value="F:ATP binding"/>
    <property type="evidence" value="ECO:0007669"/>
    <property type="project" value="UniProtKB-KW"/>
</dbReference>
<dbReference type="Proteomes" id="UP000515154">
    <property type="component" value="Linkage group LG9"/>
</dbReference>
<dbReference type="Gene3D" id="3.80.20.20">
    <property type="entry name" value="Receptor L-domain"/>
    <property type="match status" value="2"/>
</dbReference>
<evidence type="ECO:0000256" key="1">
    <source>
        <dbReference type="ARBA" id="ARBA00004479"/>
    </source>
</evidence>
<evidence type="ECO:0000256" key="14">
    <source>
        <dbReference type="ARBA" id="ARBA00051243"/>
    </source>
</evidence>
<feature type="chain" id="PRO_5028174789" description="receptor protein-tyrosine kinase" evidence="16">
    <location>
        <begin position="25"/>
        <end position="642"/>
    </location>
</feature>
<evidence type="ECO:0000256" key="13">
    <source>
        <dbReference type="ARBA" id="ARBA00023180"/>
    </source>
</evidence>
<keyword evidence="4" id="KW-0808">Transferase</keyword>
<dbReference type="InterPro" id="IPR006212">
    <property type="entry name" value="Furin_repeat"/>
</dbReference>
<name>A0A6P7SR82_9MOLL</name>
<evidence type="ECO:0000259" key="19">
    <source>
        <dbReference type="Pfam" id="PF14843"/>
    </source>
</evidence>
<evidence type="ECO:0000256" key="4">
    <source>
        <dbReference type="ARBA" id="ARBA00022679"/>
    </source>
</evidence>
<dbReference type="SUPFAM" id="SSF52058">
    <property type="entry name" value="L domain-like"/>
    <property type="match status" value="2"/>
</dbReference>
<reference evidence="21" key="1">
    <citation type="submission" date="2025-08" db="UniProtKB">
        <authorList>
            <consortium name="RefSeq"/>
        </authorList>
    </citation>
    <scope>IDENTIFICATION</scope>
</reference>
<sequence length="642" mass="72230">MKYCCRFIALIVFLSASTFILLEATPSRVTERVCLGTDNGMSISGDSAIRYSRYKNRYSNCTYVDGNLELKFLDGDQDYDLNFLKDIRIVTGYVLIVSIYARYIPLHSLQIIRGSDNFEWTDGSFCSLCVIMNHKPNDSDIGLRELQMPALTEISNGNVVIYKNNFLCFIDTIAWTLIVPRTSQVAVVYHETEKAKCYGCIHGCHKLRTDTISCWGLGIDMCQTQNNGSACSSSCAYRCFGPTSSQCCHSECAGGCTGPTNRDCYACRHMNDDGACVENCPSIRSNRKRMRIHSGDQNKLTFQDICLRECPAYTSRYGDTCVLSCPEGTSSVKTDQYSTNICEPCKKCPKECVFEEDFVHAGNIDMLKDCVVVRGHIAIVEATFKGDRYYNVPPMSPSKLDILMSIEEITHFLYISDTVPTITSLRMLRNLKIINGQKTLNGYALAVVFCKGLQSLNLNSLRHIYQGNVMIRKNPNLCYANTMNMSHIFSTSTQKTVIVDNKDRIACLNTGQVCDYQCKVFGCWGPDAEDCIDCINYRVERTGKCVPSCWNVTMVYEGEQNTCKSCHEECSGGCSGPGANQCHSCLNVKFKSSCIKKCPRKMIRNSKGICKSKKRGSRKDRKRKLSPRKKKKRTSKKIHRLH</sequence>
<evidence type="ECO:0000313" key="20">
    <source>
        <dbReference type="Proteomes" id="UP000515154"/>
    </source>
</evidence>
<keyword evidence="10" id="KW-0472">Membrane</keyword>
<evidence type="ECO:0000256" key="8">
    <source>
        <dbReference type="ARBA" id="ARBA00022840"/>
    </source>
</evidence>
<keyword evidence="12 21" id="KW-0675">Receptor</keyword>
<feature type="domain" description="Growth factor receptor" evidence="19">
    <location>
        <begin position="513"/>
        <end position="614"/>
    </location>
</feature>
<dbReference type="RefSeq" id="XP_029640805.1">
    <property type="nucleotide sequence ID" value="XM_029784945.2"/>
</dbReference>
<dbReference type="SUPFAM" id="SSF57184">
    <property type="entry name" value="Growth factor receptor domain"/>
    <property type="match status" value="2"/>
</dbReference>
<protein>
    <recommendedName>
        <fullName evidence="2">receptor protein-tyrosine kinase</fullName>
        <ecNumber evidence="2">2.7.10.1</ecNumber>
    </recommendedName>
</protein>
<dbReference type="InterPro" id="IPR006211">
    <property type="entry name" value="Furin-like_Cys-rich_dom"/>
</dbReference>
<keyword evidence="16" id="KW-0732">Signal</keyword>
<evidence type="ECO:0000259" key="17">
    <source>
        <dbReference type="Pfam" id="PF00757"/>
    </source>
</evidence>
<evidence type="ECO:0000256" key="12">
    <source>
        <dbReference type="ARBA" id="ARBA00023170"/>
    </source>
</evidence>
<feature type="domain" description="Furin-like cysteine-rich" evidence="17">
    <location>
        <begin position="194"/>
        <end position="352"/>
    </location>
</feature>
<keyword evidence="5" id="KW-0812">Transmembrane</keyword>
<evidence type="ECO:0000256" key="3">
    <source>
        <dbReference type="ARBA" id="ARBA00022553"/>
    </source>
</evidence>
<evidence type="ECO:0000256" key="10">
    <source>
        <dbReference type="ARBA" id="ARBA00023136"/>
    </source>
</evidence>
<dbReference type="InterPro" id="IPR036941">
    <property type="entry name" value="Rcpt_L-dom_sf"/>
</dbReference>
<feature type="signal peptide" evidence="16">
    <location>
        <begin position="1"/>
        <end position="24"/>
    </location>
</feature>
<dbReference type="Pfam" id="PF00757">
    <property type="entry name" value="Furin-like"/>
    <property type="match status" value="1"/>
</dbReference>
<dbReference type="Gene3D" id="2.10.220.10">
    <property type="entry name" value="Hormone Receptor, Insulin-like Growth Factor Receptor 1, Chain A, domain 2"/>
    <property type="match status" value="2"/>
</dbReference>
<dbReference type="GO" id="GO:0016020">
    <property type="term" value="C:membrane"/>
    <property type="evidence" value="ECO:0007669"/>
    <property type="project" value="UniProtKB-SubCell"/>
</dbReference>
<feature type="domain" description="Receptor L-domain" evidence="18">
    <location>
        <begin position="60"/>
        <end position="178"/>
    </location>
</feature>
<dbReference type="InterPro" id="IPR000494">
    <property type="entry name" value="Rcpt_L-dom"/>
</dbReference>
<dbReference type="GO" id="GO:0004714">
    <property type="term" value="F:transmembrane receptor protein tyrosine kinase activity"/>
    <property type="evidence" value="ECO:0007669"/>
    <property type="project" value="UniProtKB-EC"/>
</dbReference>
<keyword evidence="3" id="KW-0597">Phosphoprotein</keyword>
<dbReference type="InterPro" id="IPR009030">
    <property type="entry name" value="Growth_fac_rcpt_cys_sf"/>
</dbReference>
<evidence type="ECO:0000256" key="15">
    <source>
        <dbReference type="SAM" id="MobiDB-lite"/>
    </source>
</evidence>
<dbReference type="CDD" id="cd00064">
    <property type="entry name" value="FU"/>
    <property type="match status" value="3"/>
</dbReference>
<dbReference type="AlphaFoldDB" id="A0A6P7SR82"/>
<dbReference type="InterPro" id="IPR032778">
    <property type="entry name" value="GF_recep_IV"/>
</dbReference>
<dbReference type="SMART" id="SM00261">
    <property type="entry name" value="FU"/>
    <property type="match status" value="3"/>
</dbReference>
<dbReference type="KEGG" id="osn:115215679"/>
<evidence type="ECO:0000256" key="16">
    <source>
        <dbReference type="SAM" id="SignalP"/>
    </source>
</evidence>
<keyword evidence="11" id="KW-0829">Tyrosine-protein kinase</keyword>
<dbReference type="Pfam" id="PF01030">
    <property type="entry name" value="Recep_L_domain"/>
    <property type="match status" value="2"/>
</dbReference>
<keyword evidence="7 21" id="KW-0418">Kinase</keyword>
<evidence type="ECO:0000256" key="11">
    <source>
        <dbReference type="ARBA" id="ARBA00023137"/>
    </source>
</evidence>
<evidence type="ECO:0000256" key="2">
    <source>
        <dbReference type="ARBA" id="ARBA00011902"/>
    </source>
</evidence>
<keyword evidence="8" id="KW-0067">ATP-binding</keyword>
<evidence type="ECO:0000256" key="9">
    <source>
        <dbReference type="ARBA" id="ARBA00022989"/>
    </source>
</evidence>
<evidence type="ECO:0000256" key="5">
    <source>
        <dbReference type="ARBA" id="ARBA00022692"/>
    </source>
</evidence>
<keyword evidence="20" id="KW-1185">Reference proteome</keyword>
<comment type="catalytic activity">
    <reaction evidence="14">
        <text>L-tyrosyl-[protein] + ATP = O-phospho-L-tyrosyl-[protein] + ADP + H(+)</text>
        <dbReference type="Rhea" id="RHEA:10596"/>
        <dbReference type="Rhea" id="RHEA-COMP:10136"/>
        <dbReference type="Rhea" id="RHEA-COMP:20101"/>
        <dbReference type="ChEBI" id="CHEBI:15378"/>
        <dbReference type="ChEBI" id="CHEBI:30616"/>
        <dbReference type="ChEBI" id="CHEBI:46858"/>
        <dbReference type="ChEBI" id="CHEBI:61978"/>
        <dbReference type="ChEBI" id="CHEBI:456216"/>
        <dbReference type="EC" id="2.7.10.1"/>
    </reaction>
</comment>
<proteinExistence type="predicted"/>
<feature type="domain" description="Receptor L-domain" evidence="18">
    <location>
        <begin position="369"/>
        <end position="487"/>
    </location>
</feature>
<feature type="region of interest" description="Disordered" evidence="15">
    <location>
        <begin position="609"/>
        <end position="642"/>
    </location>
</feature>
<keyword evidence="13" id="KW-0325">Glycoprotein</keyword>
<comment type="subcellular location">
    <subcellularLocation>
        <location evidence="1">Membrane</location>
        <topology evidence="1">Single-pass type I membrane protein</topology>
    </subcellularLocation>
</comment>
<evidence type="ECO:0000256" key="6">
    <source>
        <dbReference type="ARBA" id="ARBA00022741"/>
    </source>
</evidence>
<keyword evidence="9" id="KW-1133">Transmembrane helix</keyword>
<dbReference type="EC" id="2.7.10.1" evidence="2"/>
<accession>A0A6P7SR82</accession>
<gene>
    <name evidence="21" type="primary">LOC115215679</name>
</gene>
<evidence type="ECO:0000256" key="7">
    <source>
        <dbReference type="ARBA" id="ARBA00022777"/>
    </source>
</evidence>
<organism evidence="20 21">
    <name type="scientific">Octopus sinensis</name>
    <name type="common">East Asian common octopus</name>
    <dbReference type="NCBI Taxonomy" id="2607531"/>
    <lineage>
        <taxon>Eukaryota</taxon>
        <taxon>Metazoa</taxon>
        <taxon>Spiralia</taxon>
        <taxon>Lophotrochozoa</taxon>
        <taxon>Mollusca</taxon>
        <taxon>Cephalopoda</taxon>
        <taxon>Coleoidea</taxon>
        <taxon>Octopodiformes</taxon>
        <taxon>Octopoda</taxon>
        <taxon>Incirrata</taxon>
        <taxon>Octopodidae</taxon>
        <taxon>Octopus</taxon>
    </lineage>
</organism>